<organism evidence="1 2">
    <name type="scientific">Polystyrenella longa</name>
    <dbReference type="NCBI Taxonomy" id="2528007"/>
    <lineage>
        <taxon>Bacteria</taxon>
        <taxon>Pseudomonadati</taxon>
        <taxon>Planctomycetota</taxon>
        <taxon>Planctomycetia</taxon>
        <taxon>Planctomycetales</taxon>
        <taxon>Planctomycetaceae</taxon>
        <taxon>Polystyrenella</taxon>
    </lineage>
</organism>
<accession>A0A518CNI1</accession>
<dbReference type="EMBL" id="CP036281">
    <property type="protein sequence ID" value="QDU80768.1"/>
    <property type="molecule type" value="Genomic_DNA"/>
</dbReference>
<reference evidence="1 2" key="1">
    <citation type="submission" date="2019-02" db="EMBL/GenBank/DDBJ databases">
        <title>Deep-cultivation of Planctomycetes and their phenomic and genomic characterization uncovers novel biology.</title>
        <authorList>
            <person name="Wiegand S."/>
            <person name="Jogler M."/>
            <person name="Boedeker C."/>
            <person name="Pinto D."/>
            <person name="Vollmers J."/>
            <person name="Rivas-Marin E."/>
            <person name="Kohn T."/>
            <person name="Peeters S.H."/>
            <person name="Heuer A."/>
            <person name="Rast P."/>
            <person name="Oberbeckmann S."/>
            <person name="Bunk B."/>
            <person name="Jeske O."/>
            <person name="Meyerdierks A."/>
            <person name="Storesund J.E."/>
            <person name="Kallscheuer N."/>
            <person name="Luecker S."/>
            <person name="Lage O.M."/>
            <person name="Pohl T."/>
            <person name="Merkel B.J."/>
            <person name="Hornburger P."/>
            <person name="Mueller R.-W."/>
            <person name="Bruemmer F."/>
            <person name="Labrenz M."/>
            <person name="Spormann A.M."/>
            <person name="Op den Camp H."/>
            <person name="Overmann J."/>
            <person name="Amann R."/>
            <person name="Jetten M.S.M."/>
            <person name="Mascher T."/>
            <person name="Medema M.H."/>
            <person name="Devos D.P."/>
            <person name="Kaster A.-K."/>
            <person name="Ovreas L."/>
            <person name="Rohde M."/>
            <person name="Galperin M.Y."/>
            <person name="Jogler C."/>
        </authorList>
    </citation>
    <scope>NUCLEOTIDE SEQUENCE [LARGE SCALE GENOMIC DNA]</scope>
    <source>
        <strain evidence="1 2">Pla110</strain>
    </source>
</reference>
<name>A0A518CNI1_9PLAN</name>
<dbReference type="KEGG" id="plon:Pla110_25010"/>
<dbReference type="Proteomes" id="UP000317178">
    <property type="component" value="Chromosome"/>
</dbReference>
<dbReference type="AlphaFoldDB" id="A0A518CNI1"/>
<evidence type="ECO:0000313" key="1">
    <source>
        <dbReference type="EMBL" id="QDU80768.1"/>
    </source>
</evidence>
<proteinExistence type="predicted"/>
<sequence length="37" mass="4206">MICALGSPGTYPLLLRTYISNKATNHREKTKQIMPEE</sequence>
<protein>
    <submittedName>
        <fullName evidence="1">Uncharacterized protein</fullName>
    </submittedName>
</protein>
<gene>
    <name evidence="1" type="ORF">Pla110_25010</name>
</gene>
<keyword evidence="2" id="KW-1185">Reference proteome</keyword>
<evidence type="ECO:0000313" key="2">
    <source>
        <dbReference type="Proteomes" id="UP000317178"/>
    </source>
</evidence>